<name>A0A834P309_VESPE</name>
<comment type="caution">
    <text evidence="1">The sequence shown here is derived from an EMBL/GenBank/DDBJ whole genome shotgun (WGS) entry which is preliminary data.</text>
</comment>
<reference evidence="1" key="1">
    <citation type="journal article" date="2020" name="G3 (Bethesda)">
        <title>High-Quality Assemblies for Three Invasive Social Wasps from the &lt;i&gt;Vespula&lt;/i&gt; Genus.</title>
        <authorList>
            <person name="Harrop T.W.R."/>
            <person name="Guhlin J."/>
            <person name="McLaughlin G.M."/>
            <person name="Permina E."/>
            <person name="Stockwell P."/>
            <person name="Gilligan J."/>
            <person name="Le Lec M.F."/>
            <person name="Gruber M.A.M."/>
            <person name="Quinn O."/>
            <person name="Lovegrove M."/>
            <person name="Duncan E.J."/>
            <person name="Remnant E.J."/>
            <person name="Van Eeckhoven J."/>
            <person name="Graham B."/>
            <person name="Knapp R.A."/>
            <person name="Langford K.W."/>
            <person name="Kronenberg Z."/>
            <person name="Press M.O."/>
            <person name="Eacker S.M."/>
            <person name="Wilson-Rankin E.E."/>
            <person name="Purcell J."/>
            <person name="Lester P.J."/>
            <person name="Dearden P.K."/>
        </authorList>
    </citation>
    <scope>NUCLEOTIDE SEQUENCE</scope>
    <source>
        <strain evidence="1">Volc-1</strain>
    </source>
</reference>
<evidence type="ECO:0000313" key="1">
    <source>
        <dbReference type="EMBL" id="KAF7425881.1"/>
    </source>
</evidence>
<organism evidence="1 2">
    <name type="scientific">Vespula pensylvanica</name>
    <name type="common">Western yellow jacket</name>
    <name type="synonym">Wasp</name>
    <dbReference type="NCBI Taxonomy" id="30213"/>
    <lineage>
        <taxon>Eukaryota</taxon>
        <taxon>Metazoa</taxon>
        <taxon>Ecdysozoa</taxon>
        <taxon>Arthropoda</taxon>
        <taxon>Hexapoda</taxon>
        <taxon>Insecta</taxon>
        <taxon>Pterygota</taxon>
        <taxon>Neoptera</taxon>
        <taxon>Endopterygota</taxon>
        <taxon>Hymenoptera</taxon>
        <taxon>Apocrita</taxon>
        <taxon>Aculeata</taxon>
        <taxon>Vespoidea</taxon>
        <taxon>Vespidae</taxon>
        <taxon>Vespinae</taxon>
        <taxon>Vespula</taxon>
    </lineage>
</organism>
<sequence>MFKVQKRFLIYKDYESLVFDHITKTISLRIDLKCSIRIAIPHCLPFLQVDYQGSFLSQMDKWDIDFTDFEIRFKQIQNTNLELTADYYLIVYCIKKQDLAGLKIRASPKSAYLERNKLKLIVSIECYLEPKGLKIREDLGDSLVKYWQTYLIHQLSADSTTK</sequence>
<evidence type="ECO:0000313" key="2">
    <source>
        <dbReference type="Proteomes" id="UP000600918"/>
    </source>
</evidence>
<protein>
    <submittedName>
        <fullName evidence="1">Uncharacterized protein</fullName>
    </submittedName>
</protein>
<dbReference type="Proteomes" id="UP000600918">
    <property type="component" value="Unassembled WGS sequence"/>
</dbReference>
<dbReference type="AlphaFoldDB" id="A0A834P309"/>
<keyword evidence="2" id="KW-1185">Reference proteome</keyword>
<accession>A0A834P309</accession>
<proteinExistence type="predicted"/>
<dbReference type="EMBL" id="JACSDY010000006">
    <property type="protein sequence ID" value="KAF7425881.1"/>
    <property type="molecule type" value="Genomic_DNA"/>
</dbReference>
<gene>
    <name evidence="1" type="ORF">H0235_008319</name>
</gene>